<feature type="compositionally biased region" description="Pro residues" evidence="1">
    <location>
        <begin position="113"/>
        <end position="125"/>
    </location>
</feature>
<feature type="region of interest" description="Disordered" evidence="1">
    <location>
        <begin position="299"/>
        <end position="372"/>
    </location>
</feature>
<feature type="compositionally biased region" description="Low complexity" evidence="1">
    <location>
        <begin position="299"/>
        <end position="312"/>
    </location>
</feature>
<evidence type="ECO:0008006" key="4">
    <source>
        <dbReference type="Google" id="ProtNLM"/>
    </source>
</evidence>
<protein>
    <recommendedName>
        <fullName evidence="4">Endoglucanase</fullName>
    </recommendedName>
</protein>
<comment type="caution">
    <text evidence="2">The sequence shown here is derived from an EMBL/GenBank/DDBJ whole genome shotgun (WGS) entry which is preliminary data.</text>
</comment>
<dbReference type="RefSeq" id="WP_265176125.1">
    <property type="nucleotide sequence ID" value="NZ_JABJWD010000011.1"/>
</dbReference>
<reference evidence="2 3" key="1">
    <citation type="submission" date="2022-07" db="EMBL/GenBank/DDBJ databases">
        <title>Genome stability of Gluconacetobacter entanii AV429.</title>
        <authorList>
            <person name="Trcek J."/>
            <person name="Cepec E."/>
        </authorList>
    </citation>
    <scope>NUCLEOTIDE SEQUENCE [LARGE SCALE GENOMIC DNA]</scope>
    <source>
        <strain evidence="2 3">AV429_2022</strain>
    </source>
</reference>
<feature type="compositionally biased region" description="Low complexity" evidence="1">
    <location>
        <begin position="79"/>
        <end position="100"/>
    </location>
</feature>
<dbReference type="Pfam" id="PF17040">
    <property type="entry name" value="CBP_CCPA"/>
    <property type="match status" value="1"/>
</dbReference>
<feature type="region of interest" description="Disordered" evidence="1">
    <location>
        <begin position="1"/>
        <end position="22"/>
    </location>
</feature>
<feature type="region of interest" description="Disordered" evidence="1">
    <location>
        <begin position="113"/>
        <end position="275"/>
    </location>
</feature>
<dbReference type="Proteomes" id="UP001526337">
    <property type="component" value="Unassembled WGS sequence"/>
</dbReference>
<evidence type="ECO:0000256" key="1">
    <source>
        <dbReference type="SAM" id="MobiDB-lite"/>
    </source>
</evidence>
<evidence type="ECO:0000313" key="2">
    <source>
        <dbReference type="EMBL" id="MCW4591847.1"/>
    </source>
</evidence>
<dbReference type="InterPro" id="IPR031480">
    <property type="entry name" value="CcpAX"/>
</dbReference>
<proteinExistence type="predicted"/>
<keyword evidence="3" id="KW-1185">Reference proteome</keyword>
<sequence length="372" mass="39044">MSASGSDDVAGGKRAESPQDFQRVLRSFGVEGGGYSYRPFVDRSFEPTTVPPQVEKRLDQLEHEEKVEETGDSTPDTDVAAQSAPQPEAEPVAPAPAEVKPAPVAAEVPAEPVAPAPAAPAPVAPAPAVAATPAQPEPAAPVAAAPTPAPETPVQDTVPPPVPPVAEQAPPAAPDPASVPYANMMPPAAPAPVAPPAAQPRPDTTRMVEPFSRPPVRPARTAPAASRVPSLSMNSSPRPSVSPISGDPMDRGVVDEWSPVPKARLSPRERPRPGDLSFFFQGVREAREERKFFPVASTRSVRSNVSRVTSMTKTDTNSTQASQPGSPIPSPDGSPTMTEVFMTLGGRATEMLNPRPTLREALLRRRESEEGS</sequence>
<feature type="compositionally biased region" description="Low complexity" evidence="1">
    <location>
        <begin position="140"/>
        <end position="157"/>
    </location>
</feature>
<feature type="compositionally biased region" description="Pro residues" evidence="1">
    <location>
        <begin position="187"/>
        <end position="199"/>
    </location>
</feature>
<feature type="region of interest" description="Disordered" evidence="1">
    <location>
        <begin position="35"/>
        <end position="100"/>
    </location>
</feature>
<dbReference type="EMBL" id="JANGSQ010000109">
    <property type="protein sequence ID" value="MCW4591847.1"/>
    <property type="molecule type" value="Genomic_DNA"/>
</dbReference>
<evidence type="ECO:0000313" key="3">
    <source>
        <dbReference type="Proteomes" id="UP001526337"/>
    </source>
</evidence>
<name>A0ABT3KA19_9PROT</name>
<feature type="compositionally biased region" description="Low complexity" evidence="1">
    <location>
        <begin position="165"/>
        <end position="180"/>
    </location>
</feature>
<feature type="compositionally biased region" description="Low complexity" evidence="1">
    <location>
        <begin position="218"/>
        <end position="230"/>
    </location>
</feature>
<organism evidence="2 3">
    <name type="scientific">Gluconacetobacter entanii</name>
    <dbReference type="NCBI Taxonomy" id="108528"/>
    <lineage>
        <taxon>Bacteria</taxon>
        <taxon>Pseudomonadati</taxon>
        <taxon>Pseudomonadota</taxon>
        <taxon>Alphaproteobacteria</taxon>
        <taxon>Acetobacterales</taxon>
        <taxon>Acetobacteraceae</taxon>
        <taxon>Gluconacetobacter</taxon>
    </lineage>
</organism>
<gene>
    <name evidence="2" type="ORF">NO263_14785</name>
</gene>
<accession>A0ABT3KA19</accession>
<feature type="compositionally biased region" description="Polar residues" evidence="1">
    <location>
        <begin position="231"/>
        <end position="243"/>
    </location>
</feature>
<feature type="compositionally biased region" description="Basic and acidic residues" evidence="1">
    <location>
        <begin position="357"/>
        <end position="372"/>
    </location>
</feature>
<feature type="compositionally biased region" description="Basic and acidic residues" evidence="1">
    <location>
        <begin position="54"/>
        <end position="69"/>
    </location>
</feature>